<dbReference type="Pfam" id="PF00804">
    <property type="entry name" value="Syntaxin"/>
    <property type="match status" value="1"/>
</dbReference>
<dbReference type="PANTHER" id="PTHR19957">
    <property type="entry name" value="SYNTAXIN"/>
    <property type="match status" value="1"/>
</dbReference>
<feature type="compositionally biased region" description="Polar residues" evidence="6">
    <location>
        <begin position="35"/>
        <end position="44"/>
    </location>
</feature>
<feature type="compositionally biased region" description="Polar residues" evidence="6">
    <location>
        <begin position="52"/>
        <end position="71"/>
    </location>
</feature>
<dbReference type="GO" id="GO:0005886">
    <property type="term" value="C:plasma membrane"/>
    <property type="evidence" value="ECO:0007669"/>
    <property type="project" value="TreeGrafter"/>
</dbReference>
<evidence type="ECO:0000256" key="5">
    <source>
        <dbReference type="ARBA" id="ARBA00023136"/>
    </source>
</evidence>
<dbReference type="CDD" id="cd15849">
    <property type="entry name" value="SNARE_Sso1"/>
    <property type="match status" value="1"/>
</dbReference>
<dbReference type="GO" id="GO:0000149">
    <property type="term" value="F:SNARE binding"/>
    <property type="evidence" value="ECO:0007669"/>
    <property type="project" value="TreeGrafter"/>
</dbReference>
<dbReference type="RefSeq" id="XP_067493930.1">
    <property type="nucleotide sequence ID" value="XM_067631379.1"/>
</dbReference>
<dbReference type="AlphaFoldDB" id="A0A437AB98"/>
<comment type="subcellular location">
    <subcellularLocation>
        <location evidence="1">Membrane</location>
        <topology evidence="1">Single-pass type IV membrane protein</topology>
    </subcellularLocation>
</comment>
<gene>
    <name evidence="9" type="ORF">DFL_002573</name>
</gene>
<keyword evidence="5 7" id="KW-0472">Membrane</keyword>
<organism evidence="9 10">
    <name type="scientific">Arthrobotrys flagrans</name>
    <name type="common">Nematode-trapping fungus</name>
    <name type="synonym">Trichothecium flagrans</name>
    <dbReference type="NCBI Taxonomy" id="97331"/>
    <lineage>
        <taxon>Eukaryota</taxon>
        <taxon>Fungi</taxon>
        <taxon>Dikarya</taxon>
        <taxon>Ascomycota</taxon>
        <taxon>Pezizomycotina</taxon>
        <taxon>Orbiliomycetes</taxon>
        <taxon>Orbiliales</taxon>
        <taxon>Orbiliaceae</taxon>
        <taxon>Arthrobotrys</taxon>
    </lineage>
</organism>
<dbReference type="GO" id="GO:0031201">
    <property type="term" value="C:SNARE complex"/>
    <property type="evidence" value="ECO:0007669"/>
    <property type="project" value="TreeGrafter"/>
</dbReference>
<feature type="transmembrane region" description="Helical" evidence="7">
    <location>
        <begin position="332"/>
        <end position="352"/>
    </location>
</feature>
<accession>A0A437AB98</accession>
<evidence type="ECO:0000256" key="3">
    <source>
        <dbReference type="ARBA" id="ARBA00022692"/>
    </source>
</evidence>
<dbReference type="SUPFAM" id="SSF47661">
    <property type="entry name" value="t-snare proteins"/>
    <property type="match status" value="1"/>
</dbReference>
<dbReference type="InterPro" id="IPR000727">
    <property type="entry name" value="T_SNARE_dom"/>
</dbReference>
<proteinExistence type="inferred from homology"/>
<evidence type="ECO:0000256" key="4">
    <source>
        <dbReference type="ARBA" id="ARBA00022989"/>
    </source>
</evidence>
<evidence type="ECO:0000256" key="1">
    <source>
        <dbReference type="ARBA" id="ARBA00004211"/>
    </source>
</evidence>
<feature type="region of interest" description="Disordered" evidence="6">
    <location>
        <begin position="1"/>
        <end position="23"/>
    </location>
</feature>
<keyword evidence="4 7" id="KW-1133">Transmembrane helix</keyword>
<dbReference type="SMART" id="SM00397">
    <property type="entry name" value="t_SNARE"/>
    <property type="match status" value="1"/>
</dbReference>
<evidence type="ECO:0000256" key="2">
    <source>
        <dbReference type="ARBA" id="ARBA00009063"/>
    </source>
</evidence>
<evidence type="ECO:0000313" key="9">
    <source>
        <dbReference type="EMBL" id="RVD88386.1"/>
    </source>
</evidence>
<dbReference type="InterPro" id="IPR045242">
    <property type="entry name" value="Syntaxin"/>
</dbReference>
<evidence type="ECO:0000256" key="7">
    <source>
        <dbReference type="SAM" id="Phobius"/>
    </source>
</evidence>
<keyword evidence="10" id="KW-1185">Reference proteome</keyword>
<protein>
    <recommendedName>
        <fullName evidence="8">t-SNARE coiled-coil homology domain-containing protein</fullName>
    </recommendedName>
</protein>
<evidence type="ECO:0000256" key="6">
    <source>
        <dbReference type="SAM" id="MobiDB-lite"/>
    </source>
</evidence>
<reference evidence="9 10" key="1">
    <citation type="submission" date="2019-01" db="EMBL/GenBank/DDBJ databases">
        <title>Intercellular communication is required for trap formation in the nematode-trapping fungus Duddingtonia flagrans.</title>
        <authorList>
            <person name="Youssar L."/>
            <person name="Wernet V."/>
            <person name="Hensel N."/>
            <person name="Hildebrandt H.-G."/>
            <person name="Fischer R."/>
        </authorList>
    </citation>
    <scope>NUCLEOTIDE SEQUENCE [LARGE SCALE GENOMIC DNA]</scope>
    <source>
        <strain evidence="9 10">CBS H-5679</strain>
    </source>
</reference>
<name>A0A437AB98_ARTFL</name>
<dbReference type="GO" id="GO:0006886">
    <property type="term" value="P:intracellular protein transport"/>
    <property type="evidence" value="ECO:0007669"/>
    <property type="project" value="TreeGrafter"/>
</dbReference>
<comment type="similarity">
    <text evidence="2">Belongs to the syntaxin family.</text>
</comment>
<dbReference type="Proteomes" id="UP000283090">
    <property type="component" value="Unassembled WGS sequence"/>
</dbReference>
<dbReference type="VEuPathDB" id="FungiDB:DFL_002573"/>
<dbReference type="GO" id="GO:0006906">
    <property type="term" value="P:vesicle fusion"/>
    <property type="evidence" value="ECO:0007669"/>
    <property type="project" value="TreeGrafter"/>
</dbReference>
<dbReference type="GO" id="GO:0006887">
    <property type="term" value="P:exocytosis"/>
    <property type="evidence" value="ECO:0007669"/>
    <property type="project" value="TreeGrafter"/>
</dbReference>
<dbReference type="InterPro" id="IPR010989">
    <property type="entry name" value="SNARE"/>
</dbReference>
<dbReference type="GO" id="GO:0005484">
    <property type="term" value="F:SNAP receptor activity"/>
    <property type="evidence" value="ECO:0007669"/>
    <property type="project" value="TreeGrafter"/>
</dbReference>
<sequence>MQLNSQPHRTSCPPSGKARTSNSSCLPVLSLQQTIPNSKFQNPPASRPIRSYGQQNPYAQQNTGYNNDQYGPSNYQGQQVGSGGYEMAPLNGQPYQQATNPQVFFGRIAELRQMDEDINSRISELERLQNESLGHVDESSSVEATRHIDALVAEISTMNRAMAGKIRQLKTEALHDQDKSNQVGPLERKFKQTLINYQQIEVAYQKRSRELLVRQYKIANPNATEEQIRDIQEADPNAQIFTQATMQGNRTGAARSALAEVRSRHNDIQKIEKTMVELAQLFEDMNRLVEEQGEVVKDIEDHGVRAEEDTRQAVVQLDTAIESAKGARRKKWWCLLLVLIIIIIIIVIVVAVTQPWNK</sequence>
<feature type="region of interest" description="Disordered" evidence="6">
    <location>
        <begin position="35"/>
        <end position="71"/>
    </location>
</feature>
<dbReference type="GO" id="GO:0048278">
    <property type="term" value="P:vesicle docking"/>
    <property type="evidence" value="ECO:0007669"/>
    <property type="project" value="TreeGrafter"/>
</dbReference>
<dbReference type="GO" id="GO:0012505">
    <property type="term" value="C:endomembrane system"/>
    <property type="evidence" value="ECO:0007669"/>
    <property type="project" value="TreeGrafter"/>
</dbReference>
<comment type="caution">
    <text evidence="9">The sequence shown here is derived from an EMBL/GenBank/DDBJ whole genome shotgun (WGS) entry which is preliminary data.</text>
</comment>
<dbReference type="GeneID" id="93584884"/>
<dbReference type="EMBL" id="SAEB01000003">
    <property type="protein sequence ID" value="RVD88386.1"/>
    <property type="molecule type" value="Genomic_DNA"/>
</dbReference>
<dbReference type="PROSITE" id="PS50192">
    <property type="entry name" value="T_SNARE"/>
    <property type="match status" value="1"/>
</dbReference>
<keyword evidence="3 7" id="KW-0812">Transmembrane</keyword>
<evidence type="ECO:0000313" key="10">
    <source>
        <dbReference type="Proteomes" id="UP000283090"/>
    </source>
</evidence>
<dbReference type="Gene3D" id="1.20.58.70">
    <property type="match status" value="1"/>
</dbReference>
<dbReference type="OrthoDB" id="10255013at2759"/>
<dbReference type="STRING" id="97331.A0A437AB98"/>
<dbReference type="Pfam" id="PF05739">
    <property type="entry name" value="SNARE"/>
    <property type="match status" value="1"/>
</dbReference>
<dbReference type="PANTHER" id="PTHR19957:SF307">
    <property type="entry name" value="PROTEIN SSO1-RELATED"/>
    <property type="match status" value="1"/>
</dbReference>
<evidence type="ECO:0000259" key="8">
    <source>
        <dbReference type="PROSITE" id="PS50192"/>
    </source>
</evidence>
<feature type="domain" description="T-SNARE coiled-coil homology" evidence="8">
    <location>
        <begin position="258"/>
        <end position="320"/>
    </location>
</feature>
<dbReference type="InterPro" id="IPR006011">
    <property type="entry name" value="Syntaxin_N"/>
</dbReference>